<dbReference type="Proteomes" id="UP000807469">
    <property type="component" value="Unassembled WGS sequence"/>
</dbReference>
<sequence>MVNPGAFPGTRKDFLTAQKAIYAEAVMGNHVADTVADIQRCYFKRYPISLAHTAEPTAAWLAQVDDSGPDLDLLPPDQTLLDEDAFKAAEVVYSDQVKLLKFRKEQIARRLAYQHAKDANPTKHISVGSEDPMAVLMSKLAGTPLKKPHMRTAYNVWSQRNRETVEAVYEERIRVGHVPRTKKMSVRTQVYKECFDKLDLEVKKTYERMAAEEHRLTIENMELALNSPPSQSPADRQQVLRGLPTFVQPILDLISNYTGWKATLLVGGPEPADQGRLNMMSFHAGETIGNVKMNFGRSERRGYKNFVMPIFGSFLKKCYTVEDCRAAALSDSTTASLAEVLQLDGGDSYNVESVDSAISLIRATRTPSGENGRELATSGLSPSTITQSAARFKPSSQTSRSTMLHATTPTQKSVQDEARNHGVKTNDSAAPSPVPSPRASPSPSSRTSLESTSAPLVLAPIVLMTVASASLPTASPDEIGQKRPQKRSLNKGESDVEGANADTPLRKRLRSSKVVDVDMPTRSTNVAKHVSRQASPLSAGSCLPSNSLLNPPLTAAELAQTPDWFLKVYQMFLSKDLGPSWLCLVRLWAQFEKDSQYEEEEKLGVAARPPCIKAWIARARSPTYKPDLGALPLFEKSFRAWWTGLQPEWQLEGADGVLKQQQGDLDCLRRPGKNGLVSVIAALFFWAAYAEEKGCTGWKQAWKASVGDVYWVVQNLNSP</sequence>
<organism evidence="2 3">
    <name type="scientific">Pholiota conissans</name>
    <dbReference type="NCBI Taxonomy" id="109636"/>
    <lineage>
        <taxon>Eukaryota</taxon>
        <taxon>Fungi</taxon>
        <taxon>Dikarya</taxon>
        <taxon>Basidiomycota</taxon>
        <taxon>Agaricomycotina</taxon>
        <taxon>Agaricomycetes</taxon>
        <taxon>Agaricomycetidae</taxon>
        <taxon>Agaricales</taxon>
        <taxon>Agaricineae</taxon>
        <taxon>Strophariaceae</taxon>
        <taxon>Pholiota</taxon>
    </lineage>
</organism>
<accession>A0A9P6CLB7</accession>
<feature type="region of interest" description="Disordered" evidence="1">
    <location>
        <begin position="365"/>
        <end position="451"/>
    </location>
</feature>
<name>A0A9P6CLB7_9AGAR</name>
<gene>
    <name evidence="2" type="ORF">BDN70DRAFT_939309</name>
</gene>
<keyword evidence="3" id="KW-1185">Reference proteome</keyword>
<comment type="caution">
    <text evidence="2">The sequence shown here is derived from an EMBL/GenBank/DDBJ whole genome shotgun (WGS) entry which is preliminary data.</text>
</comment>
<reference evidence="2" key="1">
    <citation type="submission" date="2020-11" db="EMBL/GenBank/DDBJ databases">
        <authorList>
            <consortium name="DOE Joint Genome Institute"/>
            <person name="Ahrendt S."/>
            <person name="Riley R."/>
            <person name="Andreopoulos W."/>
            <person name="Labutti K."/>
            <person name="Pangilinan J."/>
            <person name="Ruiz-Duenas F.J."/>
            <person name="Barrasa J.M."/>
            <person name="Sanchez-Garcia M."/>
            <person name="Camarero S."/>
            <person name="Miyauchi S."/>
            <person name="Serrano A."/>
            <person name="Linde D."/>
            <person name="Babiker R."/>
            <person name="Drula E."/>
            <person name="Ayuso-Fernandez I."/>
            <person name="Pacheco R."/>
            <person name="Padilla G."/>
            <person name="Ferreira P."/>
            <person name="Barriuso J."/>
            <person name="Kellner H."/>
            <person name="Castanera R."/>
            <person name="Alfaro M."/>
            <person name="Ramirez L."/>
            <person name="Pisabarro A.G."/>
            <person name="Kuo A."/>
            <person name="Tritt A."/>
            <person name="Lipzen A."/>
            <person name="He G."/>
            <person name="Yan M."/>
            <person name="Ng V."/>
            <person name="Cullen D."/>
            <person name="Martin F."/>
            <person name="Rosso M.-N."/>
            <person name="Henrissat B."/>
            <person name="Hibbett D."/>
            <person name="Martinez A.T."/>
            <person name="Grigoriev I.V."/>
        </authorList>
    </citation>
    <scope>NUCLEOTIDE SEQUENCE</scope>
    <source>
        <strain evidence="2">CIRM-BRFM 674</strain>
    </source>
</reference>
<proteinExistence type="predicted"/>
<evidence type="ECO:0000313" key="2">
    <source>
        <dbReference type="EMBL" id="KAF9470946.1"/>
    </source>
</evidence>
<feature type="compositionally biased region" description="Polar residues" evidence="1">
    <location>
        <begin position="378"/>
        <end position="413"/>
    </location>
</feature>
<evidence type="ECO:0000256" key="1">
    <source>
        <dbReference type="SAM" id="MobiDB-lite"/>
    </source>
</evidence>
<protein>
    <submittedName>
        <fullName evidence="2">Uncharacterized protein</fullName>
    </submittedName>
</protein>
<feature type="compositionally biased region" description="Low complexity" evidence="1">
    <location>
        <begin position="441"/>
        <end position="451"/>
    </location>
</feature>
<dbReference type="OrthoDB" id="3033067at2759"/>
<evidence type="ECO:0000313" key="3">
    <source>
        <dbReference type="Proteomes" id="UP000807469"/>
    </source>
</evidence>
<feature type="region of interest" description="Disordered" evidence="1">
    <location>
        <begin position="473"/>
        <end position="506"/>
    </location>
</feature>
<dbReference type="EMBL" id="MU155799">
    <property type="protein sequence ID" value="KAF9470946.1"/>
    <property type="molecule type" value="Genomic_DNA"/>
</dbReference>
<dbReference type="AlphaFoldDB" id="A0A9P6CLB7"/>